<dbReference type="InterPro" id="IPR001763">
    <property type="entry name" value="Rhodanese-like_dom"/>
</dbReference>
<evidence type="ECO:0000313" key="2">
    <source>
        <dbReference type="Proteomes" id="UP000254912"/>
    </source>
</evidence>
<protein>
    <submittedName>
        <fullName evidence="1">Rhodanese-related sulfurtransferase</fullName>
    </submittedName>
</protein>
<dbReference type="InterPro" id="IPR036873">
    <property type="entry name" value="Rhodanese-like_dom_sf"/>
</dbReference>
<dbReference type="PANTHER" id="PTHR43031:SF18">
    <property type="entry name" value="RHODANESE-RELATED SULFURTRANSFERASES"/>
    <property type="match status" value="1"/>
</dbReference>
<dbReference type="CDD" id="cd00158">
    <property type="entry name" value="RHOD"/>
    <property type="match status" value="1"/>
</dbReference>
<dbReference type="Proteomes" id="UP000254912">
    <property type="component" value="Unassembled WGS sequence"/>
</dbReference>
<dbReference type="EMBL" id="QRAS01000003">
    <property type="protein sequence ID" value="RDL05345.1"/>
    <property type="molecule type" value="Genomic_DNA"/>
</dbReference>
<sequence length="126" mass="14168">MLQALLIVIILWIVWTVGMYFWTSFNLKQNATVLESAAFEKQSHGGQIIDLRDGADFKAEHVLGSRNIPATMLLQNASAIRKDKPVFFVDSNNQVAARVVSKLKKQGYTDMYVLKGGFAKYEGKKK</sequence>
<dbReference type="RefSeq" id="WP_070230502.1">
    <property type="nucleotide sequence ID" value="NZ_BJYO01000004.1"/>
</dbReference>
<dbReference type="InterPro" id="IPR050229">
    <property type="entry name" value="GlpE_sulfurtransferase"/>
</dbReference>
<dbReference type="GeneID" id="94546494"/>
<organism evidence="1 2">
    <name type="scientific">Weissella soli</name>
    <dbReference type="NCBI Taxonomy" id="155866"/>
    <lineage>
        <taxon>Bacteria</taxon>
        <taxon>Bacillati</taxon>
        <taxon>Bacillota</taxon>
        <taxon>Bacilli</taxon>
        <taxon>Lactobacillales</taxon>
        <taxon>Lactobacillaceae</taxon>
        <taxon>Weissella</taxon>
    </lineage>
</organism>
<proteinExistence type="predicted"/>
<dbReference type="SMART" id="SM00450">
    <property type="entry name" value="RHOD"/>
    <property type="match status" value="1"/>
</dbReference>
<reference evidence="1 2" key="1">
    <citation type="submission" date="2018-07" db="EMBL/GenBank/DDBJ databases">
        <title>Genomic Encyclopedia of Type Strains, Phase III (KMG-III): the genomes of soil and plant-associated and newly described type strains.</title>
        <authorList>
            <person name="Whitman W."/>
        </authorList>
    </citation>
    <scope>NUCLEOTIDE SEQUENCE [LARGE SCALE GENOMIC DNA]</scope>
    <source>
        <strain evidence="1 2">CECT 7031</strain>
    </source>
</reference>
<keyword evidence="1" id="KW-0808">Transferase</keyword>
<comment type="caution">
    <text evidence="1">The sequence shown here is derived from an EMBL/GenBank/DDBJ whole genome shotgun (WGS) entry which is preliminary data.</text>
</comment>
<dbReference type="PROSITE" id="PS50206">
    <property type="entry name" value="RHODANESE_3"/>
    <property type="match status" value="1"/>
</dbReference>
<dbReference type="Pfam" id="PF00581">
    <property type="entry name" value="Rhodanese"/>
    <property type="match status" value="1"/>
</dbReference>
<name>A0A288QC88_9LACO</name>
<accession>A0A288QC88</accession>
<dbReference type="GO" id="GO:0016740">
    <property type="term" value="F:transferase activity"/>
    <property type="evidence" value="ECO:0007669"/>
    <property type="project" value="UniProtKB-KW"/>
</dbReference>
<dbReference type="Gene3D" id="3.40.250.10">
    <property type="entry name" value="Rhodanese-like domain"/>
    <property type="match status" value="1"/>
</dbReference>
<dbReference type="PANTHER" id="PTHR43031">
    <property type="entry name" value="FAD-DEPENDENT OXIDOREDUCTASE"/>
    <property type="match status" value="1"/>
</dbReference>
<dbReference type="AlphaFoldDB" id="A0A288QC88"/>
<keyword evidence="2" id="KW-1185">Reference proteome</keyword>
<dbReference type="SUPFAM" id="SSF52821">
    <property type="entry name" value="Rhodanese/Cell cycle control phosphatase"/>
    <property type="match status" value="1"/>
</dbReference>
<gene>
    <name evidence="1" type="ORF">DFP99_1301</name>
</gene>
<dbReference type="KEGG" id="wso:WSWS_01308"/>
<evidence type="ECO:0000313" key="1">
    <source>
        <dbReference type="EMBL" id="RDL05345.1"/>
    </source>
</evidence>
<dbReference type="OrthoDB" id="9808735at2"/>